<protein>
    <submittedName>
        <fullName evidence="1">Uncharacterized protein</fullName>
    </submittedName>
</protein>
<dbReference type="AlphaFoldDB" id="A0AAW1QAC5"/>
<evidence type="ECO:0000313" key="1">
    <source>
        <dbReference type="EMBL" id="KAK9818083.1"/>
    </source>
</evidence>
<sequence>MLSACCATSQGGAAVRHFRQGAAGRPHWLVCRAALPRAEDAGQENQRPSRRQALLLAASALLAAGPAQANVAQEFVKGYMRPEVETDQAVVKLIDARGTLCELKQLAATPMDSRERFEARRLLPGMAKRLREVGPAAPVVISLVSNLDQEASLSEMYGGKGGEQGLADAVYIAIGQVVTISGRTIRKEAQASPERAEHAIQQIDALLNQLPKNVLSHAEELRSSRNGHA</sequence>
<evidence type="ECO:0000313" key="2">
    <source>
        <dbReference type="Proteomes" id="UP001489004"/>
    </source>
</evidence>
<proteinExistence type="predicted"/>
<dbReference type="Proteomes" id="UP001489004">
    <property type="component" value="Unassembled WGS sequence"/>
</dbReference>
<keyword evidence="2" id="KW-1185">Reference proteome</keyword>
<organism evidence="1 2">
    <name type="scientific">[Myrmecia] bisecta</name>
    <dbReference type="NCBI Taxonomy" id="41462"/>
    <lineage>
        <taxon>Eukaryota</taxon>
        <taxon>Viridiplantae</taxon>
        <taxon>Chlorophyta</taxon>
        <taxon>core chlorophytes</taxon>
        <taxon>Trebouxiophyceae</taxon>
        <taxon>Trebouxiales</taxon>
        <taxon>Trebouxiaceae</taxon>
        <taxon>Myrmecia</taxon>
    </lineage>
</organism>
<reference evidence="1 2" key="1">
    <citation type="journal article" date="2024" name="Nat. Commun.">
        <title>Phylogenomics reveals the evolutionary origins of lichenization in chlorophyte algae.</title>
        <authorList>
            <person name="Puginier C."/>
            <person name="Libourel C."/>
            <person name="Otte J."/>
            <person name="Skaloud P."/>
            <person name="Haon M."/>
            <person name="Grisel S."/>
            <person name="Petersen M."/>
            <person name="Berrin J.G."/>
            <person name="Delaux P.M."/>
            <person name="Dal Grande F."/>
            <person name="Keller J."/>
        </authorList>
    </citation>
    <scope>NUCLEOTIDE SEQUENCE [LARGE SCALE GENOMIC DNA]</scope>
    <source>
        <strain evidence="1 2">SAG 2043</strain>
    </source>
</reference>
<accession>A0AAW1QAC5</accession>
<dbReference type="EMBL" id="JALJOR010000004">
    <property type="protein sequence ID" value="KAK9818083.1"/>
    <property type="molecule type" value="Genomic_DNA"/>
</dbReference>
<comment type="caution">
    <text evidence="1">The sequence shown here is derived from an EMBL/GenBank/DDBJ whole genome shotgun (WGS) entry which is preliminary data.</text>
</comment>
<name>A0AAW1QAC5_9CHLO</name>
<gene>
    <name evidence="1" type="ORF">WJX72_006851</name>
</gene>